<evidence type="ECO:0000256" key="1">
    <source>
        <dbReference type="SAM" id="SignalP"/>
    </source>
</evidence>
<reference evidence="3" key="1">
    <citation type="submission" date="2012-06" db="EMBL/GenBank/DDBJ databases">
        <title>The complete genome of Flexibacter litoralis DSM 6794.</title>
        <authorList>
            <person name="Lucas S."/>
            <person name="Copeland A."/>
            <person name="Lapidus A."/>
            <person name="Glavina del Rio T."/>
            <person name="Dalin E."/>
            <person name="Tice H."/>
            <person name="Bruce D."/>
            <person name="Goodwin L."/>
            <person name="Pitluck S."/>
            <person name="Peters L."/>
            <person name="Ovchinnikova G."/>
            <person name="Lu M."/>
            <person name="Kyrpides N."/>
            <person name="Mavromatis K."/>
            <person name="Ivanova N."/>
            <person name="Brettin T."/>
            <person name="Detter J.C."/>
            <person name="Han C."/>
            <person name="Larimer F."/>
            <person name="Land M."/>
            <person name="Hauser L."/>
            <person name="Markowitz V."/>
            <person name="Cheng J.-F."/>
            <person name="Hugenholtz P."/>
            <person name="Woyke T."/>
            <person name="Wu D."/>
            <person name="Spring S."/>
            <person name="Lang E."/>
            <person name="Kopitz M."/>
            <person name="Brambilla E."/>
            <person name="Klenk H.-P."/>
            <person name="Eisen J.A."/>
        </authorList>
    </citation>
    <scope>NUCLEOTIDE SEQUENCE [LARGE SCALE GENOMIC DNA]</scope>
    <source>
        <strain evidence="3">ATCC 23117 / DSM 6794 / NBRC 15988 / NCIMB 1366 / Sio-4</strain>
    </source>
</reference>
<keyword evidence="3" id="KW-1185">Reference proteome</keyword>
<evidence type="ECO:0008006" key="4">
    <source>
        <dbReference type="Google" id="ProtNLM"/>
    </source>
</evidence>
<feature type="chain" id="PRO_5003686332" description="Secretion system C-terminal sorting domain-containing protein" evidence="1">
    <location>
        <begin position="27"/>
        <end position="196"/>
    </location>
</feature>
<dbReference type="EMBL" id="CP003345">
    <property type="protein sequence ID" value="AFM05255.1"/>
    <property type="molecule type" value="Genomic_DNA"/>
</dbReference>
<sequence length="196" mass="22443" precursor="true">MNSLKSIFIFTLVITLSFTSFTSAFADEDNIIATVKALPNSTKFILKFENEKQEKLKVKIYNSDLKLVFSEAIGSEAQIQRLYDMTAIGEGTYTVLIEGETYKEKRTVVIEGKLKNNFIATFSPKATNNKVFASIENNKGRVKLILTDLEDNILYEETINEESTERTFNLKDLDRGTYFLQIVGQDKTDYETYYID</sequence>
<feature type="signal peptide" evidence="1">
    <location>
        <begin position="1"/>
        <end position="26"/>
    </location>
</feature>
<dbReference type="AlphaFoldDB" id="I4AMS0"/>
<evidence type="ECO:0000313" key="3">
    <source>
        <dbReference type="Proteomes" id="UP000006054"/>
    </source>
</evidence>
<gene>
    <name evidence="2" type="ordered locus">Fleli_2905</name>
</gene>
<dbReference type="eggNOG" id="ENOG502ZEUK">
    <property type="taxonomic scope" value="Bacteria"/>
</dbReference>
<dbReference type="HOGENOM" id="CLU_1388439_0_0_10"/>
<dbReference type="RefSeq" id="WP_014798689.1">
    <property type="nucleotide sequence ID" value="NC_018018.1"/>
</dbReference>
<accession>I4AMS0</accession>
<dbReference type="Proteomes" id="UP000006054">
    <property type="component" value="Chromosome"/>
</dbReference>
<organism evidence="2 3">
    <name type="scientific">Bernardetia litoralis (strain ATCC 23117 / DSM 6794 / NBRC 15988 / NCIMB 1366 / Fx l1 / Sio-4)</name>
    <name type="common">Flexibacter litoralis</name>
    <dbReference type="NCBI Taxonomy" id="880071"/>
    <lineage>
        <taxon>Bacteria</taxon>
        <taxon>Pseudomonadati</taxon>
        <taxon>Bacteroidota</taxon>
        <taxon>Cytophagia</taxon>
        <taxon>Cytophagales</taxon>
        <taxon>Bernardetiaceae</taxon>
        <taxon>Bernardetia</taxon>
    </lineage>
</organism>
<keyword evidence="1" id="KW-0732">Signal</keyword>
<protein>
    <recommendedName>
        <fullName evidence="4">Secretion system C-terminal sorting domain-containing protein</fullName>
    </recommendedName>
</protein>
<dbReference type="Gene3D" id="2.60.40.3080">
    <property type="match status" value="1"/>
</dbReference>
<dbReference type="KEGG" id="fli:Fleli_2905"/>
<name>I4AMS0_BERLS</name>
<dbReference type="OrthoDB" id="977863at2"/>
<evidence type="ECO:0000313" key="2">
    <source>
        <dbReference type="EMBL" id="AFM05255.1"/>
    </source>
</evidence>
<proteinExistence type="predicted"/>